<dbReference type="Gene3D" id="3.30.530.20">
    <property type="match status" value="1"/>
</dbReference>
<keyword evidence="4" id="KW-1185">Reference proteome</keyword>
<dbReference type="EMBL" id="CP071518">
    <property type="protein sequence ID" value="QSX79063.1"/>
    <property type="molecule type" value="Genomic_DNA"/>
</dbReference>
<sequence>MSLAPRATADAHADDYGVLTAPDTVRIERLLPGPVQRVWDYLVQPDLRATWFAGGEFEPRVGGRADLVFHHADLTTPDDRPPPKYAQMRDGFRMENRMTHFDPPHCLGYTFGDRDSHVLFELTPEGDRVRLVVTHTRLSSREQTLSISAGWHIHLDILHARLEGRAPPAFWNRHTALEAEYGARIPG</sequence>
<evidence type="ECO:0000259" key="2">
    <source>
        <dbReference type="Pfam" id="PF08327"/>
    </source>
</evidence>
<evidence type="ECO:0000313" key="4">
    <source>
        <dbReference type="Proteomes" id="UP000639274"/>
    </source>
</evidence>
<comment type="similarity">
    <text evidence="1">Belongs to the AHA1 family.</text>
</comment>
<dbReference type="InterPro" id="IPR023393">
    <property type="entry name" value="START-like_dom_sf"/>
</dbReference>
<name>A0A974Y0K3_9GAMM</name>
<evidence type="ECO:0000256" key="1">
    <source>
        <dbReference type="ARBA" id="ARBA00006817"/>
    </source>
</evidence>
<dbReference type="RefSeq" id="WP_207526766.1">
    <property type="nucleotide sequence ID" value="NZ_CP071518.1"/>
</dbReference>
<accession>A0A974Y0K3</accession>
<feature type="domain" description="Activator of Hsp90 ATPase homologue 1/2-like C-terminal" evidence="2">
    <location>
        <begin position="34"/>
        <end position="163"/>
    </location>
</feature>
<evidence type="ECO:0000313" key="3">
    <source>
        <dbReference type="EMBL" id="QSX79063.1"/>
    </source>
</evidence>
<dbReference type="AlphaFoldDB" id="A0A974Y0K3"/>
<proteinExistence type="inferred from homology"/>
<organism evidence="3 4">
    <name type="scientific">Agrilutibacter solisilvae</name>
    <dbReference type="NCBI Taxonomy" id="2763317"/>
    <lineage>
        <taxon>Bacteria</taxon>
        <taxon>Pseudomonadati</taxon>
        <taxon>Pseudomonadota</taxon>
        <taxon>Gammaproteobacteria</taxon>
        <taxon>Lysobacterales</taxon>
        <taxon>Lysobacteraceae</taxon>
        <taxon>Agrilutibacter</taxon>
    </lineage>
</organism>
<dbReference type="SUPFAM" id="SSF55961">
    <property type="entry name" value="Bet v1-like"/>
    <property type="match status" value="1"/>
</dbReference>
<gene>
    <name evidence="3" type="ORF">I8J32_003920</name>
</gene>
<dbReference type="CDD" id="cd08899">
    <property type="entry name" value="SRPBCC_CalC_Aha1-like_6"/>
    <property type="match status" value="1"/>
</dbReference>
<dbReference type="Proteomes" id="UP000639274">
    <property type="component" value="Chromosome"/>
</dbReference>
<protein>
    <submittedName>
        <fullName evidence="3">SRPBCC family protein</fullName>
    </submittedName>
</protein>
<dbReference type="Pfam" id="PF08327">
    <property type="entry name" value="AHSA1"/>
    <property type="match status" value="1"/>
</dbReference>
<dbReference type="KEGG" id="lsf:I8J32_003920"/>
<dbReference type="InterPro" id="IPR013538">
    <property type="entry name" value="ASHA1/2-like_C"/>
</dbReference>
<reference evidence="3 4" key="1">
    <citation type="submission" date="2021-03" db="EMBL/GenBank/DDBJ databases">
        <title>Lysobacter sp. nov. isolated from soil of gangwondo yeongwol, south Korea.</title>
        <authorList>
            <person name="Kim K.R."/>
            <person name="Kim K.H."/>
            <person name="Jeon C.O."/>
        </authorList>
    </citation>
    <scope>NUCLEOTIDE SEQUENCE [LARGE SCALE GENOMIC DNA]</scope>
    <source>
        <strain evidence="3 4">R19</strain>
    </source>
</reference>